<keyword evidence="7" id="KW-0539">Nucleus</keyword>
<feature type="compositionally biased region" description="Basic and acidic residues" evidence="8">
    <location>
        <begin position="144"/>
        <end position="157"/>
    </location>
</feature>
<keyword evidence="6" id="KW-0206">Cytoskeleton</keyword>
<evidence type="ECO:0000313" key="12">
    <source>
        <dbReference type="EMBL" id="CAE1164097.1"/>
    </source>
</evidence>
<dbReference type="InterPro" id="IPR011026">
    <property type="entry name" value="WAS_C"/>
</dbReference>
<keyword evidence="13" id="KW-1185">Reference proteome</keyword>
<keyword evidence="3" id="KW-0963">Cytoplasm</keyword>
<evidence type="ECO:0000256" key="5">
    <source>
        <dbReference type="ARBA" id="ARBA00022737"/>
    </source>
</evidence>
<feature type="region of interest" description="Disordered" evidence="8">
    <location>
        <begin position="474"/>
        <end position="503"/>
    </location>
</feature>
<dbReference type="SMART" id="SM00461">
    <property type="entry name" value="WH1"/>
    <property type="match status" value="1"/>
</dbReference>
<feature type="domain" description="CRIB" evidence="9">
    <location>
        <begin position="219"/>
        <end position="232"/>
    </location>
</feature>
<feature type="compositionally biased region" description="Pro residues" evidence="8">
    <location>
        <begin position="368"/>
        <end position="382"/>
    </location>
</feature>
<dbReference type="InterPro" id="IPR033927">
    <property type="entry name" value="WASPfam_EVH1"/>
</dbReference>
<comment type="caution">
    <text evidence="12">The sequence shown here is derived from an EMBL/GenBank/DDBJ whole genome shotgun (WGS) entry which is preliminary data.</text>
</comment>
<dbReference type="GO" id="GO:0005856">
    <property type="term" value="C:cytoskeleton"/>
    <property type="evidence" value="ECO:0007669"/>
    <property type="project" value="UniProtKB-SubCell"/>
</dbReference>
<dbReference type="SUPFAM" id="SSF50729">
    <property type="entry name" value="PH domain-like"/>
    <property type="match status" value="1"/>
</dbReference>
<dbReference type="PROSITE" id="PS50108">
    <property type="entry name" value="CRIB"/>
    <property type="match status" value="1"/>
</dbReference>
<feature type="region of interest" description="Disordered" evidence="8">
    <location>
        <begin position="289"/>
        <end position="409"/>
    </location>
</feature>
<dbReference type="GO" id="GO:0007015">
    <property type="term" value="P:actin filament organization"/>
    <property type="evidence" value="ECO:0007669"/>
    <property type="project" value="InterPro"/>
</dbReference>
<dbReference type="InterPro" id="IPR000095">
    <property type="entry name" value="CRIB_dom"/>
</dbReference>
<dbReference type="InterPro" id="IPR036936">
    <property type="entry name" value="CRIB_dom_sf"/>
</dbReference>
<name>A0A812B271_ACAPH</name>
<dbReference type="CDD" id="cd00132">
    <property type="entry name" value="CRIB"/>
    <property type="match status" value="1"/>
</dbReference>
<dbReference type="Gene3D" id="3.90.810.10">
    <property type="entry name" value="CRIB domain"/>
    <property type="match status" value="1"/>
</dbReference>
<dbReference type="CDD" id="cd21762">
    <property type="entry name" value="WH2"/>
    <property type="match status" value="1"/>
</dbReference>
<dbReference type="SMART" id="SM00246">
    <property type="entry name" value="WH2"/>
    <property type="match status" value="2"/>
</dbReference>
<dbReference type="SMART" id="SM00285">
    <property type="entry name" value="PBD"/>
    <property type="match status" value="1"/>
</dbReference>
<evidence type="ECO:0000313" key="13">
    <source>
        <dbReference type="Proteomes" id="UP000597762"/>
    </source>
</evidence>
<evidence type="ECO:0000256" key="3">
    <source>
        <dbReference type="ARBA" id="ARBA00022490"/>
    </source>
</evidence>
<evidence type="ECO:0000256" key="4">
    <source>
        <dbReference type="ARBA" id="ARBA00022553"/>
    </source>
</evidence>
<evidence type="ECO:0000259" key="11">
    <source>
        <dbReference type="PROSITE" id="PS51082"/>
    </source>
</evidence>
<reference evidence="12" key="1">
    <citation type="submission" date="2021-01" db="EMBL/GenBank/DDBJ databases">
        <authorList>
            <person name="Li R."/>
            <person name="Bekaert M."/>
        </authorList>
    </citation>
    <scope>NUCLEOTIDE SEQUENCE</scope>
    <source>
        <strain evidence="12">Farmed</strain>
    </source>
</reference>
<feature type="compositionally biased region" description="Acidic residues" evidence="8">
    <location>
        <begin position="484"/>
        <end position="503"/>
    </location>
</feature>
<dbReference type="EMBL" id="CAHIKZ030000256">
    <property type="protein sequence ID" value="CAE1164097.1"/>
    <property type="molecule type" value="Genomic_DNA"/>
</dbReference>
<dbReference type="Gene3D" id="6.10.280.150">
    <property type="match status" value="1"/>
</dbReference>
<dbReference type="SUPFAM" id="SSF47912">
    <property type="entry name" value="Wiscott-Aldrich syndrome protein, WASP, C-terminal domain"/>
    <property type="match status" value="1"/>
</dbReference>
<dbReference type="GO" id="GO:0005634">
    <property type="term" value="C:nucleus"/>
    <property type="evidence" value="ECO:0007669"/>
    <property type="project" value="UniProtKB-SubCell"/>
</dbReference>
<dbReference type="PANTHER" id="PTHR11202">
    <property type="entry name" value="SPROUTY-RELATED, EVH1 DOMAIN-CONTAINING PROTEIN FAMILY MEMBER"/>
    <property type="match status" value="1"/>
</dbReference>
<protein>
    <submittedName>
        <fullName evidence="12">WASL</fullName>
    </submittedName>
</protein>
<keyword evidence="5" id="KW-0677">Repeat</keyword>
<dbReference type="InterPro" id="IPR003124">
    <property type="entry name" value="WH2_dom"/>
</dbReference>
<evidence type="ECO:0000256" key="8">
    <source>
        <dbReference type="SAM" id="MobiDB-lite"/>
    </source>
</evidence>
<feature type="domain" description="WH2" evidence="11">
    <location>
        <begin position="400"/>
        <end position="417"/>
    </location>
</feature>
<dbReference type="FunFam" id="2.30.29.30:FF:000130">
    <property type="entry name" value="neural Wiskott-Aldrich syndrome protein"/>
    <property type="match status" value="1"/>
</dbReference>
<accession>A0A812B271</accession>
<dbReference type="AlphaFoldDB" id="A0A812B271"/>
<feature type="domain" description="WH1" evidence="10">
    <location>
        <begin position="39"/>
        <end position="148"/>
    </location>
</feature>
<dbReference type="InterPro" id="IPR000697">
    <property type="entry name" value="WH1/EVH1_dom"/>
</dbReference>
<dbReference type="Pfam" id="PF02205">
    <property type="entry name" value="WH2"/>
    <property type="match status" value="2"/>
</dbReference>
<dbReference type="Proteomes" id="UP000597762">
    <property type="component" value="Unassembled WGS sequence"/>
</dbReference>
<proteinExistence type="predicted"/>
<sequence length="503" mass="56001">MTLPNNRNQSRVNNQSTKLVNVGCTLLDVQENEQLFNCLGKGCVTLASALCQLYLAESPNVHQWTKRYCGIVCFVKDRSKRSYYFRIYDPKRQQLLWEQEMYQQLKYKSPRRFFHTFEADHCQAGINFADEEESKRFEQVIGDKITERQRKKEERRRQQNANRTQHVNMTRGDIGLNKISAAPPPPECNFISNTVSPMPKKFTTKKDKKNKSKLTKDDIGLPTDFRHVGHVGWDPQKGLDMDKVDEDMKKLFESVGYTSGENIDKDTVDFIYDFVEKYGGIDAVKKEMANRERNVTTRPTVPPPTPSRIGQPPLPPGRHMSPAPPPPSRAPPPSRVPGAPPPPPPTNPPNSAHLPPRATTVESGGGAPPAPPPPPPPPPPPVMSDDKDDSAATQGTGTDARSALLDQIHRGTQLKKVTVTENRPPVEDKRDNLLSEIRNVGQKNLKKVDASQSARPTSAGEDGIVGALAQALANRMKSMQGSDGESDEESSDDDNTDDDDWDD</sequence>
<feature type="compositionally biased region" description="Basic residues" evidence="8">
    <location>
        <begin position="202"/>
        <end position="213"/>
    </location>
</feature>
<evidence type="ECO:0000256" key="7">
    <source>
        <dbReference type="ARBA" id="ARBA00023242"/>
    </source>
</evidence>
<dbReference type="InterPro" id="IPR011993">
    <property type="entry name" value="PH-like_dom_sf"/>
</dbReference>
<feature type="domain" description="WH2" evidence="11">
    <location>
        <begin position="429"/>
        <end position="448"/>
    </location>
</feature>
<dbReference type="Pfam" id="PF00568">
    <property type="entry name" value="WH1"/>
    <property type="match status" value="1"/>
</dbReference>
<dbReference type="CDD" id="cd01205">
    <property type="entry name" value="EVH1_WASP-like"/>
    <property type="match status" value="1"/>
</dbReference>
<evidence type="ECO:0000256" key="2">
    <source>
        <dbReference type="ARBA" id="ARBA00004245"/>
    </source>
</evidence>
<dbReference type="PANTHER" id="PTHR11202:SF36">
    <property type="entry name" value="ACTIN NUCLEATION-PROMOTING FACTOR WASL"/>
    <property type="match status" value="1"/>
</dbReference>
<evidence type="ECO:0000259" key="10">
    <source>
        <dbReference type="PROSITE" id="PS50229"/>
    </source>
</evidence>
<evidence type="ECO:0000256" key="6">
    <source>
        <dbReference type="ARBA" id="ARBA00023212"/>
    </source>
</evidence>
<comment type="subcellular location">
    <subcellularLocation>
        <location evidence="2">Cytoplasm</location>
        <location evidence="2">Cytoskeleton</location>
    </subcellularLocation>
    <subcellularLocation>
        <location evidence="1">Nucleus</location>
    </subcellularLocation>
</comment>
<dbReference type="PROSITE" id="PS50229">
    <property type="entry name" value="WH1"/>
    <property type="match status" value="1"/>
</dbReference>
<feature type="compositionally biased region" description="Pro residues" evidence="8">
    <location>
        <begin position="300"/>
        <end position="348"/>
    </location>
</feature>
<dbReference type="GO" id="GO:0003779">
    <property type="term" value="F:actin binding"/>
    <property type="evidence" value="ECO:0007669"/>
    <property type="project" value="InterPro"/>
</dbReference>
<keyword evidence="4" id="KW-0597">Phosphoprotein</keyword>
<organism evidence="12 13">
    <name type="scientific">Acanthosepion pharaonis</name>
    <name type="common">Pharaoh cuttlefish</name>
    <name type="synonym">Sepia pharaonis</name>
    <dbReference type="NCBI Taxonomy" id="158019"/>
    <lineage>
        <taxon>Eukaryota</taxon>
        <taxon>Metazoa</taxon>
        <taxon>Spiralia</taxon>
        <taxon>Lophotrochozoa</taxon>
        <taxon>Mollusca</taxon>
        <taxon>Cephalopoda</taxon>
        <taxon>Coleoidea</taxon>
        <taxon>Decapodiformes</taxon>
        <taxon>Sepiida</taxon>
        <taxon>Sepiina</taxon>
        <taxon>Sepiidae</taxon>
        <taxon>Acanthosepion</taxon>
    </lineage>
</organism>
<feature type="region of interest" description="Disordered" evidence="8">
    <location>
        <begin position="143"/>
        <end position="166"/>
    </location>
</feature>
<dbReference type="Pfam" id="PF00786">
    <property type="entry name" value="PBD"/>
    <property type="match status" value="1"/>
</dbReference>
<evidence type="ECO:0000256" key="1">
    <source>
        <dbReference type="ARBA" id="ARBA00004123"/>
    </source>
</evidence>
<feature type="region of interest" description="Disordered" evidence="8">
    <location>
        <begin position="191"/>
        <end position="218"/>
    </location>
</feature>
<dbReference type="OrthoDB" id="8963340at2759"/>
<evidence type="ECO:0000259" key="9">
    <source>
        <dbReference type="PROSITE" id="PS50108"/>
    </source>
</evidence>
<dbReference type="Gene3D" id="2.30.29.30">
    <property type="entry name" value="Pleckstrin-homology domain (PH domain)/Phosphotyrosine-binding domain (PTB)"/>
    <property type="match status" value="1"/>
</dbReference>
<dbReference type="PROSITE" id="PS51082">
    <property type="entry name" value="WH2"/>
    <property type="match status" value="2"/>
</dbReference>
<gene>
    <name evidence="12" type="ORF">SPHA_7904</name>
</gene>